<gene>
    <name evidence="2" type="ORF">K8V08_04670</name>
</gene>
<dbReference type="Pfam" id="PF22700">
    <property type="entry name" value="MVD-like_N"/>
    <property type="match status" value="1"/>
</dbReference>
<accession>A0A921ME11</accession>
<dbReference type="AlphaFoldDB" id="A0A921ME11"/>
<evidence type="ECO:0000259" key="1">
    <source>
        <dbReference type="Pfam" id="PF22700"/>
    </source>
</evidence>
<protein>
    <submittedName>
        <fullName evidence="2">Diphosphomevalonate decarboxylase</fullName>
    </submittedName>
</protein>
<name>A0A921ME11_9MICO</name>
<dbReference type="InterPro" id="IPR014721">
    <property type="entry name" value="Ribsml_uS5_D2-typ_fold_subgr"/>
</dbReference>
<feature type="domain" description="Diphosphomevalonate decarboxylase-like N-terminal" evidence="1">
    <location>
        <begin position="8"/>
        <end position="44"/>
    </location>
</feature>
<sequence length="44" mass="4734">MTTAAARAFPNIALVKYWGKRHEDLILPVAGSLSLTLDAFATTT</sequence>
<dbReference type="SUPFAM" id="SSF54211">
    <property type="entry name" value="Ribosomal protein S5 domain 2-like"/>
    <property type="match status" value="1"/>
</dbReference>
<dbReference type="InterPro" id="IPR020568">
    <property type="entry name" value="Ribosomal_Su5_D2-typ_SF"/>
</dbReference>
<proteinExistence type="predicted"/>
<dbReference type="Proteomes" id="UP000784435">
    <property type="component" value="Unassembled WGS sequence"/>
</dbReference>
<evidence type="ECO:0000313" key="3">
    <source>
        <dbReference type="Proteomes" id="UP000784435"/>
    </source>
</evidence>
<reference evidence="2" key="2">
    <citation type="submission" date="2021-09" db="EMBL/GenBank/DDBJ databases">
        <authorList>
            <person name="Gilroy R."/>
        </authorList>
    </citation>
    <scope>NUCLEOTIDE SEQUENCE</scope>
    <source>
        <strain evidence="2">ChiGjej5B5-7349</strain>
    </source>
</reference>
<dbReference type="Gene3D" id="3.30.230.10">
    <property type="match status" value="1"/>
</dbReference>
<dbReference type="PANTHER" id="PTHR10977:SF3">
    <property type="entry name" value="DIPHOSPHOMEVALONATE DECARBOXYLASE"/>
    <property type="match status" value="1"/>
</dbReference>
<organism evidence="2 3">
    <name type="scientific">Brevibacterium senegalense</name>
    <dbReference type="NCBI Taxonomy" id="1033736"/>
    <lineage>
        <taxon>Bacteria</taxon>
        <taxon>Bacillati</taxon>
        <taxon>Actinomycetota</taxon>
        <taxon>Actinomycetes</taxon>
        <taxon>Micrococcales</taxon>
        <taxon>Brevibacteriaceae</taxon>
        <taxon>Brevibacterium</taxon>
    </lineage>
</organism>
<feature type="non-terminal residue" evidence="2">
    <location>
        <position position="44"/>
    </location>
</feature>
<dbReference type="EMBL" id="DYUK01000098">
    <property type="protein sequence ID" value="HJG79689.1"/>
    <property type="molecule type" value="Genomic_DNA"/>
</dbReference>
<comment type="caution">
    <text evidence="2">The sequence shown here is derived from an EMBL/GenBank/DDBJ whole genome shotgun (WGS) entry which is preliminary data.</text>
</comment>
<dbReference type="PANTHER" id="PTHR10977">
    <property type="entry name" value="DIPHOSPHOMEVALONATE DECARBOXYLASE"/>
    <property type="match status" value="1"/>
</dbReference>
<dbReference type="InterPro" id="IPR053859">
    <property type="entry name" value="MVD-like_N"/>
</dbReference>
<evidence type="ECO:0000313" key="2">
    <source>
        <dbReference type="EMBL" id="HJG79689.1"/>
    </source>
</evidence>
<reference evidence="2" key="1">
    <citation type="journal article" date="2021" name="PeerJ">
        <title>Extensive microbial diversity within the chicken gut microbiome revealed by metagenomics and culture.</title>
        <authorList>
            <person name="Gilroy R."/>
            <person name="Ravi A."/>
            <person name="Getino M."/>
            <person name="Pursley I."/>
            <person name="Horton D.L."/>
            <person name="Alikhan N.F."/>
            <person name="Baker D."/>
            <person name="Gharbi K."/>
            <person name="Hall N."/>
            <person name="Watson M."/>
            <person name="Adriaenssens E.M."/>
            <person name="Foster-Nyarko E."/>
            <person name="Jarju S."/>
            <person name="Secka A."/>
            <person name="Antonio M."/>
            <person name="Oren A."/>
            <person name="Chaudhuri R.R."/>
            <person name="La Ragione R."/>
            <person name="Hildebrand F."/>
            <person name="Pallen M.J."/>
        </authorList>
    </citation>
    <scope>NUCLEOTIDE SEQUENCE</scope>
    <source>
        <strain evidence="2">ChiGjej5B5-7349</strain>
    </source>
</reference>